<dbReference type="EMBL" id="JACHGJ010000001">
    <property type="protein sequence ID" value="MBB6478782.1"/>
    <property type="molecule type" value="Genomic_DNA"/>
</dbReference>
<dbReference type="InterPro" id="IPR003593">
    <property type="entry name" value="AAA+_ATPase"/>
</dbReference>
<organism evidence="7 8">
    <name type="scientific">Spirochaeta isovalerica</name>
    <dbReference type="NCBI Taxonomy" id="150"/>
    <lineage>
        <taxon>Bacteria</taxon>
        <taxon>Pseudomonadati</taxon>
        <taxon>Spirochaetota</taxon>
        <taxon>Spirochaetia</taxon>
        <taxon>Spirochaetales</taxon>
        <taxon>Spirochaetaceae</taxon>
        <taxon>Spirochaeta</taxon>
    </lineage>
</organism>
<reference evidence="7 8" key="1">
    <citation type="submission" date="2020-08" db="EMBL/GenBank/DDBJ databases">
        <title>Genomic Encyclopedia of Type Strains, Phase IV (KMG-IV): sequencing the most valuable type-strain genomes for metagenomic binning, comparative biology and taxonomic classification.</title>
        <authorList>
            <person name="Goeker M."/>
        </authorList>
    </citation>
    <scope>NUCLEOTIDE SEQUENCE [LARGE SCALE GENOMIC DNA]</scope>
    <source>
        <strain evidence="7 8">DSM 2461</strain>
    </source>
</reference>
<dbReference type="PANTHER" id="PTHR42855">
    <property type="entry name" value="ABC TRANSPORTER ATP-BINDING SUBUNIT"/>
    <property type="match status" value="1"/>
</dbReference>
<keyword evidence="8" id="KW-1185">Reference proteome</keyword>
<dbReference type="GO" id="GO:0016887">
    <property type="term" value="F:ATP hydrolysis activity"/>
    <property type="evidence" value="ECO:0007669"/>
    <property type="project" value="InterPro"/>
</dbReference>
<dbReference type="FunFam" id="3.40.50.300:FF:000011">
    <property type="entry name" value="Putative ABC transporter ATP-binding component"/>
    <property type="match status" value="1"/>
</dbReference>
<feature type="domain" description="ABC transporter" evidence="6">
    <location>
        <begin position="2"/>
        <end position="252"/>
    </location>
</feature>
<gene>
    <name evidence="7" type="ORF">HNR50_000415</name>
</gene>
<dbReference type="FunFam" id="3.40.50.300:FF:000070">
    <property type="entry name" value="Putative ABC transporter ATP-binding component"/>
    <property type="match status" value="1"/>
</dbReference>
<feature type="domain" description="ABC transporter" evidence="6">
    <location>
        <begin position="320"/>
        <end position="534"/>
    </location>
</feature>
<evidence type="ECO:0000256" key="1">
    <source>
        <dbReference type="ARBA" id="ARBA00022737"/>
    </source>
</evidence>
<evidence type="ECO:0000256" key="4">
    <source>
        <dbReference type="ARBA" id="ARBA00061551"/>
    </source>
</evidence>
<dbReference type="SUPFAM" id="SSF52540">
    <property type="entry name" value="P-loop containing nucleoside triphosphate hydrolases"/>
    <property type="match status" value="2"/>
</dbReference>
<dbReference type="RefSeq" id="WP_184742998.1">
    <property type="nucleotide sequence ID" value="NZ_JACHGJ010000001.1"/>
</dbReference>
<keyword evidence="2" id="KW-0547">Nucleotide-binding</keyword>
<dbReference type="SMART" id="SM00382">
    <property type="entry name" value="AAA"/>
    <property type="match status" value="2"/>
</dbReference>
<evidence type="ECO:0000256" key="2">
    <source>
        <dbReference type="ARBA" id="ARBA00022741"/>
    </source>
</evidence>
<dbReference type="InterPro" id="IPR003439">
    <property type="entry name" value="ABC_transporter-like_ATP-bd"/>
</dbReference>
<dbReference type="AlphaFoldDB" id="A0A841R8I3"/>
<dbReference type="GO" id="GO:0005524">
    <property type="term" value="F:ATP binding"/>
    <property type="evidence" value="ECO:0007669"/>
    <property type="project" value="UniProtKB-KW"/>
</dbReference>
<dbReference type="Gene3D" id="3.40.50.300">
    <property type="entry name" value="P-loop containing nucleotide triphosphate hydrolases"/>
    <property type="match status" value="2"/>
</dbReference>
<comment type="caution">
    <text evidence="7">The sequence shown here is derived from an EMBL/GenBank/DDBJ whole genome shotgun (WGS) entry which is preliminary data.</text>
</comment>
<evidence type="ECO:0000259" key="6">
    <source>
        <dbReference type="PROSITE" id="PS50893"/>
    </source>
</evidence>
<name>A0A841R8I3_9SPIO</name>
<dbReference type="CDD" id="cd03221">
    <property type="entry name" value="ABCF_EF-3"/>
    <property type="match status" value="2"/>
</dbReference>
<dbReference type="PANTHER" id="PTHR42855:SF2">
    <property type="entry name" value="DRUG RESISTANCE ABC TRANSPORTER,ATP-BINDING PROTEIN"/>
    <property type="match status" value="1"/>
</dbReference>
<evidence type="ECO:0000313" key="8">
    <source>
        <dbReference type="Proteomes" id="UP000587760"/>
    </source>
</evidence>
<evidence type="ECO:0000256" key="5">
    <source>
        <dbReference type="ARBA" id="ARBA00074044"/>
    </source>
</evidence>
<protein>
    <recommendedName>
        <fullName evidence="5">Probable ATP-binding protein YbiT</fullName>
    </recommendedName>
</protein>
<evidence type="ECO:0000313" key="7">
    <source>
        <dbReference type="EMBL" id="MBB6478782.1"/>
    </source>
</evidence>
<comment type="similarity">
    <text evidence="4">Belongs to the ABC transporter superfamily. ABCF family. YbiT subfamily.</text>
</comment>
<proteinExistence type="inferred from homology"/>
<dbReference type="Pfam" id="PF00005">
    <property type="entry name" value="ABC_tran"/>
    <property type="match status" value="2"/>
</dbReference>
<dbReference type="InterPro" id="IPR032781">
    <property type="entry name" value="ABC_tran_Xtn"/>
</dbReference>
<dbReference type="InterPro" id="IPR051309">
    <property type="entry name" value="ABCF_ATPase"/>
</dbReference>
<keyword evidence="1" id="KW-0677">Repeat</keyword>
<evidence type="ECO:0000256" key="3">
    <source>
        <dbReference type="ARBA" id="ARBA00022840"/>
    </source>
</evidence>
<keyword evidence="3" id="KW-0067">ATP-binding</keyword>
<dbReference type="InterPro" id="IPR027417">
    <property type="entry name" value="P-loop_NTPase"/>
</dbReference>
<dbReference type="Proteomes" id="UP000587760">
    <property type="component" value="Unassembled WGS sequence"/>
</dbReference>
<sequence length="545" mass="61065">MITASNISLAFGKRSLFKEVNIKFTPGNCYGLIGANGAGKSTFMKILSGEIEADSGDIIIPNNERLGVLAQDHFAFDEHSVMDTVIMGHKKLFEIMKEKDAIYMKEDFSDADGIRASELEGDFAELGGWEAESEAATLLSGLGVDEDLFDKKMADLEDNVKVRILLAQALFGNPDTLLLDEPTNHLDLESINWLEDFLLKFTNTVIVVSHDRHFLNKVCTHIADIDYGKITVFVGNYFFWQQASQMIAKQRKDQSKKAEAKAAELKAFIQRFSANAAKSKQATSRKKELDKLELDDLPTTSRRFPYVAFKPERETGTIILEVEGLSKTIDGEVIFKDLDLTVNKGDKIALVGPNNYAKTVFMQIISGEMEPDSGSYNWGVTTSQSYFPKDNTEFFNTDINMTDWLRQYSEEQDESYIRGFLGRMLFSGDESLKSVNVLSGGEKVRCMLSRMMLSAANVLIFDEPTAHLDLESITSLNNGMVEFTEVIIFSSHDHEIVNTVANRIIEFTPAGIIDKQMSFDDYLTSENVKEARDKAYGGSHLRLTI</sequence>
<accession>A0A841R8I3</accession>
<dbReference type="Pfam" id="PF12848">
    <property type="entry name" value="ABC_tran_Xtn"/>
    <property type="match status" value="1"/>
</dbReference>
<dbReference type="PROSITE" id="PS50893">
    <property type="entry name" value="ABC_TRANSPORTER_2"/>
    <property type="match status" value="2"/>
</dbReference>